<keyword evidence="3" id="KW-0548">Nucleotidyltransferase</keyword>
<organism evidence="6 7">
    <name type="scientific">Psilocybe cyanescens</name>
    <dbReference type="NCBI Taxonomy" id="93625"/>
    <lineage>
        <taxon>Eukaryota</taxon>
        <taxon>Fungi</taxon>
        <taxon>Dikarya</taxon>
        <taxon>Basidiomycota</taxon>
        <taxon>Agaricomycotina</taxon>
        <taxon>Agaricomycetes</taxon>
        <taxon>Agaricomycetidae</taxon>
        <taxon>Agaricales</taxon>
        <taxon>Agaricineae</taxon>
        <taxon>Strophariaceae</taxon>
        <taxon>Psilocybe</taxon>
    </lineage>
</organism>
<dbReference type="InterPro" id="IPR018944">
    <property type="entry name" value="DNA_pol_lambd_fingers_domain"/>
</dbReference>
<name>A0A409X9R8_PSICY</name>
<evidence type="ECO:0000256" key="4">
    <source>
        <dbReference type="SAM" id="MobiDB-lite"/>
    </source>
</evidence>
<keyword evidence="2" id="KW-0808">Transferase</keyword>
<dbReference type="GO" id="GO:0005634">
    <property type="term" value="C:nucleus"/>
    <property type="evidence" value="ECO:0007669"/>
    <property type="project" value="TreeGrafter"/>
</dbReference>
<dbReference type="InterPro" id="IPR029398">
    <property type="entry name" value="PolB_thumb"/>
</dbReference>
<keyword evidence="7" id="KW-1185">Reference proteome</keyword>
<dbReference type="SUPFAM" id="SSF81301">
    <property type="entry name" value="Nucleotidyltransferase"/>
    <property type="match status" value="1"/>
</dbReference>
<dbReference type="InterPro" id="IPR019843">
    <property type="entry name" value="DNA_pol-X_BS"/>
</dbReference>
<accession>A0A409X9R8</accession>
<dbReference type="Pfam" id="PF14791">
    <property type="entry name" value="DNA_pol_B_thumb"/>
    <property type="match status" value="1"/>
</dbReference>
<evidence type="ECO:0000256" key="1">
    <source>
        <dbReference type="ARBA" id="ARBA00008323"/>
    </source>
</evidence>
<dbReference type="OrthoDB" id="205514at2759"/>
<dbReference type="GO" id="GO:0003887">
    <property type="term" value="F:DNA-directed DNA polymerase activity"/>
    <property type="evidence" value="ECO:0007669"/>
    <property type="project" value="InterPro"/>
</dbReference>
<evidence type="ECO:0000313" key="6">
    <source>
        <dbReference type="EMBL" id="PPQ87454.1"/>
    </source>
</evidence>
<dbReference type="Pfam" id="PF10391">
    <property type="entry name" value="DNA_pol_lambd_f"/>
    <property type="match status" value="1"/>
</dbReference>
<dbReference type="SMART" id="SM00483">
    <property type="entry name" value="POLXc"/>
    <property type="match status" value="1"/>
</dbReference>
<comment type="caution">
    <text evidence="6">The sequence shown here is derived from an EMBL/GenBank/DDBJ whole genome shotgun (WGS) entry which is preliminary data.</text>
</comment>
<dbReference type="InterPro" id="IPR028207">
    <property type="entry name" value="DNA_pol_B_palm_palm"/>
</dbReference>
<dbReference type="Gene3D" id="3.30.460.10">
    <property type="entry name" value="Beta Polymerase, domain 2"/>
    <property type="match status" value="1"/>
</dbReference>
<sequence>MKRSAAGRRSSSNSSSGSSTIGSPHKRLRSDYDDNLTDEEDGHAPLKVYVIQEKLGENTVQELYNLIDSTPTSAQRVTSTSDGAEENYHLHLELCGDPKDADIIVTNIRMKKRLERHVDWNTARQKSIVTPDWIHDSVKQDNPVQCGRYAALSELHDETVEHCPEADEEKEHDRETSELHDQVSTSSPKYKVPSVKPTDPRVIKNWRAKYACTRASPLVCVNQALAAELGVLGRSREFEGLGINALSYERSVAIREFIKNGYIEEAQTIRNSERYRALSEFTTIYGIGPSNARKLYDLGLRNMDDLEKYYDVAADSTLALLDASLVTPNGRKIVTKNIVPDMSIRISLILRKDFEIPIPREEVEEMHRIVMSELDKIQPGLVSTVVGGYRRGKPQSNDVDIVFSYPDLEKGPDIIKGLCTRFTMHLYDRDLSGFHTHDALRTGHWDSLEKALTVFVLPNSDMDGKQKRLHRRLDLIFAAPEAYWTAVVGWGMKFDSSGMTRRHDSKLFIPRDEQEVFSILGLDWVDPTMRNAGV</sequence>
<dbReference type="SUPFAM" id="SSF81585">
    <property type="entry name" value="PsbU/PolX domain-like"/>
    <property type="match status" value="1"/>
</dbReference>
<dbReference type="Proteomes" id="UP000283269">
    <property type="component" value="Unassembled WGS sequence"/>
</dbReference>
<dbReference type="GO" id="GO:0006303">
    <property type="term" value="P:double-strand break repair via nonhomologous end joining"/>
    <property type="evidence" value="ECO:0007669"/>
    <property type="project" value="TreeGrafter"/>
</dbReference>
<evidence type="ECO:0000256" key="3">
    <source>
        <dbReference type="ARBA" id="ARBA00022695"/>
    </source>
</evidence>
<evidence type="ECO:0000256" key="2">
    <source>
        <dbReference type="ARBA" id="ARBA00022679"/>
    </source>
</evidence>
<feature type="region of interest" description="Disordered" evidence="4">
    <location>
        <begin position="161"/>
        <end position="196"/>
    </location>
</feature>
<dbReference type="InterPro" id="IPR022312">
    <property type="entry name" value="DNA_pol_X"/>
</dbReference>
<protein>
    <recommendedName>
        <fullName evidence="5">DNA-directed DNA polymerase X domain-containing protein</fullName>
    </recommendedName>
</protein>
<dbReference type="InterPro" id="IPR043519">
    <property type="entry name" value="NT_sf"/>
</dbReference>
<feature type="region of interest" description="Disordered" evidence="4">
    <location>
        <begin position="1"/>
        <end position="40"/>
    </location>
</feature>
<dbReference type="AlphaFoldDB" id="A0A409X9R8"/>
<feature type="domain" description="DNA-directed DNA polymerase X" evidence="5">
    <location>
        <begin position="220"/>
        <end position="531"/>
    </location>
</feature>
<evidence type="ECO:0000259" key="5">
    <source>
        <dbReference type="SMART" id="SM00483"/>
    </source>
</evidence>
<dbReference type="PROSITE" id="PS00522">
    <property type="entry name" value="DNA_POLYMERASE_X"/>
    <property type="match status" value="1"/>
</dbReference>
<comment type="similarity">
    <text evidence="1">Belongs to the DNA polymerase type-X family.</text>
</comment>
<dbReference type="InParanoid" id="A0A409X9R8"/>
<dbReference type="SUPFAM" id="SSF47802">
    <property type="entry name" value="DNA polymerase beta, N-terminal domain-like"/>
    <property type="match status" value="1"/>
</dbReference>
<dbReference type="GO" id="GO:0003677">
    <property type="term" value="F:DNA binding"/>
    <property type="evidence" value="ECO:0007669"/>
    <property type="project" value="InterPro"/>
</dbReference>
<evidence type="ECO:0000313" key="7">
    <source>
        <dbReference type="Proteomes" id="UP000283269"/>
    </source>
</evidence>
<dbReference type="FunCoup" id="A0A409X9R8">
    <property type="interactions" value="180"/>
</dbReference>
<dbReference type="PANTHER" id="PTHR11276:SF42">
    <property type="entry name" value="DNA POLYMERASE BETA"/>
    <property type="match status" value="1"/>
</dbReference>
<dbReference type="PANTHER" id="PTHR11276">
    <property type="entry name" value="DNA POLYMERASE TYPE-X FAMILY MEMBER"/>
    <property type="match status" value="1"/>
</dbReference>
<gene>
    <name evidence="6" type="ORF">CVT25_008190</name>
</gene>
<dbReference type="Gene3D" id="3.30.210.10">
    <property type="entry name" value="DNA polymerase, thumb domain"/>
    <property type="match status" value="1"/>
</dbReference>
<dbReference type="EMBL" id="NHYD01002281">
    <property type="protein sequence ID" value="PPQ87454.1"/>
    <property type="molecule type" value="Genomic_DNA"/>
</dbReference>
<proteinExistence type="inferred from homology"/>
<dbReference type="InterPro" id="IPR037160">
    <property type="entry name" value="DNA_Pol_thumb_sf"/>
</dbReference>
<feature type="compositionally biased region" description="Basic and acidic residues" evidence="4">
    <location>
        <begin position="161"/>
        <end position="181"/>
    </location>
</feature>
<dbReference type="InterPro" id="IPR027421">
    <property type="entry name" value="DNA_pol_lamdba_lyase_dom_sf"/>
</dbReference>
<reference evidence="6 7" key="1">
    <citation type="journal article" date="2018" name="Evol. Lett.">
        <title>Horizontal gene cluster transfer increased hallucinogenic mushroom diversity.</title>
        <authorList>
            <person name="Reynolds H.T."/>
            <person name="Vijayakumar V."/>
            <person name="Gluck-Thaler E."/>
            <person name="Korotkin H.B."/>
            <person name="Matheny P.B."/>
            <person name="Slot J.C."/>
        </authorList>
    </citation>
    <scope>NUCLEOTIDE SEQUENCE [LARGE SCALE GENOMIC DNA]</scope>
    <source>
        <strain evidence="6 7">2631</strain>
    </source>
</reference>
<dbReference type="Gene3D" id="1.10.150.20">
    <property type="entry name" value="5' to 3' exonuclease, C-terminal subdomain"/>
    <property type="match status" value="1"/>
</dbReference>
<dbReference type="PRINTS" id="PR00869">
    <property type="entry name" value="DNAPOLX"/>
</dbReference>
<dbReference type="STRING" id="93625.A0A409X9R8"/>
<dbReference type="Pfam" id="PF14792">
    <property type="entry name" value="DNA_pol_B_palm"/>
    <property type="match status" value="1"/>
</dbReference>
<dbReference type="InterPro" id="IPR002054">
    <property type="entry name" value="DNA-dir_DNA_pol_X"/>
</dbReference>
<feature type="compositionally biased region" description="Low complexity" evidence="4">
    <location>
        <begin position="7"/>
        <end position="19"/>
    </location>
</feature>